<gene>
    <name evidence="4" type="ORF">SAMN04489716_4334</name>
</gene>
<feature type="compositionally biased region" description="Low complexity" evidence="1">
    <location>
        <begin position="300"/>
        <end position="310"/>
    </location>
</feature>
<feature type="compositionally biased region" description="Pro residues" evidence="1">
    <location>
        <begin position="271"/>
        <end position="281"/>
    </location>
</feature>
<dbReference type="SMART" id="SM00460">
    <property type="entry name" value="TGc"/>
    <property type="match status" value="1"/>
</dbReference>
<feature type="region of interest" description="Disordered" evidence="1">
    <location>
        <begin position="762"/>
        <end position="820"/>
    </location>
</feature>
<feature type="compositionally biased region" description="Basic and acidic residues" evidence="1">
    <location>
        <begin position="607"/>
        <end position="616"/>
    </location>
</feature>
<dbReference type="AlphaFoldDB" id="A0A1H2B4L3"/>
<dbReference type="InterPro" id="IPR021878">
    <property type="entry name" value="TgpA_N"/>
</dbReference>
<dbReference type="Pfam" id="PF01841">
    <property type="entry name" value="Transglut_core"/>
    <property type="match status" value="1"/>
</dbReference>
<keyword evidence="2" id="KW-0472">Membrane</keyword>
<feature type="compositionally biased region" description="Low complexity" evidence="1">
    <location>
        <begin position="783"/>
        <end position="820"/>
    </location>
</feature>
<evidence type="ECO:0000256" key="1">
    <source>
        <dbReference type="SAM" id="MobiDB-lite"/>
    </source>
</evidence>
<protein>
    <submittedName>
        <fullName evidence="4">Transglutaminase-like superfamily protein</fullName>
    </submittedName>
</protein>
<dbReference type="Pfam" id="PF11992">
    <property type="entry name" value="TgpA_N"/>
    <property type="match status" value="1"/>
</dbReference>
<feature type="transmembrane region" description="Helical" evidence="2">
    <location>
        <begin position="141"/>
        <end position="160"/>
    </location>
</feature>
<dbReference type="SUPFAM" id="SSF54001">
    <property type="entry name" value="Cysteine proteinases"/>
    <property type="match status" value="1"/>
</dbReference>
<organism evidence="4 5">
    <name type="scientific">Actinoplanes derwentensis</name>
    <dbReference type="NCBI Taxonomy" id="113562"/>
    <lineage>
        <taxon>Bacteria</taxon>
        <taxon>Bacillati</taxon>
        <taxon>Actinomycetota</taxon>
        <taxon>Actinomycetes</taxon>
        <taxon>Micromonosporales</taxon>
        <taxon>Micromonosporaceae</taxon>
        <taxon>Actinoplanes</taxon>
    </lineage>
</organism>
<evidence type="ECO:0000259" key="3">
    <source>
        <dbReference type="SMART" id="SM00460"/>
    </source>
</evidence>
<feature type="transmembrane region" description="Helical" evidence="2">
    <location>
        <begin position="66"/>
        <end position="92"/>
    </location>
</feature>
<keyword evidence="2" id="KW-1133">Transmembrane helix</keyword>
<proteinExistence type="predicted"/>
<dbReference type="Gene3D" id="3.10.620.30">
    <property type="match status" value="1"/>
</dbReference>
<feature type="region of interest" description="Disordered" evidence="1">
    <location>
        <begin position="607"/>
        <end position="652"/>
    </location>
</feature>
<feature type="transmembrane region" description="Helical" evidence="2">
    <location>
        <begin position="112"/>
        <end position="129"/>
    </location>
</feature>
<reference evidence="4 5" key="1">
    <citation type="submission" date="2016-10" db="EMBL/GenBank/DDBJ databases">
        <authorList>
            <person name="de Groot N.N."/>
        </authorList>
    </citation>
    <scope>NUCLEOTIDE SEQUENCE [LARGE SCALE GENOMIC DNA]</scope>
    <source>
        <strain evidence="4 5">DSM 43941</strain>
    </source>
</reference>
<feature type="region of interest" description="Disordered" evidence="1">
    <location>
        <begin position="266"/>
        <end position="326"/>
    </location>
</feature>
<dbReference type="PANTHER" id="PTHR42736:SF1">
    <property type="entry name" value="PROTEIN-GLUTAMINE GAMMA-GLUTAMYLTRANSFERASE"/>
    <property type="match status" value="1"/>
</dbReference>
<sequence length="894" mass="90778">MRLTGILRRAVVPVALAGMLTLAGAALGRIYADDLLFYLAAGAAVGSVGVGVAARRLPSWAAAPLSTVLLTGYLALALHLAAGATGLTVAVARDALTNGIPRLLTAMIPVEATPDTVVIAVAAIWIAGLAATEVAVRSGRVLLGCVPPVAAYAGALYVVGPNAEAATAYTLIFAGLIVAALAAASGAPGSTIAAVRVRALGGAAAGLVVVVGLIAAAGPWVGDRVSATPVDPRQYVQPPRVDSLDESPLNRISGWALYPNQPLLEFRPGDPENPAPLPVPSVPSVTESTATPAKSRKARTTTSRSSAPASGQGGGAGTASADSGAVAGQGGGAGIVPIKAPATSSAPAEPAASARGNVRLRLAVLSDYDGVTWRVGGVYRNAGRVLPVLDVPAGTEVTENEHQITITGLTGRLLPAVPTPTRITGARVAYDAATGTLIRPEGLTEGLRYTAVSEVQKPDLNLLPAANVPSGDAFARYLAPGAGAPEQVQKLAEHLAEGNGAPYDRAVAIEDFLAEHYRHVADAPSGHAYPNLGHFLFGRRDAGGQKGTSEQFAAAYAVLARMTGLPSRVVVGFVAPAAGGAVTAGDALAWPEVYFDQVGWVAFDPLPKSDETRPVEEDFTPPTPSPPPSQSENPEPTEAGSSAPPPEVAAPAATAGTSTVLVASGTSGGVLLLLTAAAGTIVALRGAQRRRRLTIGDPGQRIAGAWLELTDALRLAGRPVPDHLSATEAARHAAVLPRPVQRTGLLRRAVPPTAEEIADARAAQDEAGPLIPVTKTGTGSPPANGAMNGATNAATNGATSSATNGAANSASNEASTADAQAAPLPPLDALVEAINTAGFAPGAADTGQAERAGSQVIAYADALRERRSWWRRLWWSVRPGPLRWNRESGDERPQ</sequence>
<dbReference type="RefSeq" id="WP_231954687.1">
    <property type="nucleotide sequence ID" value="NZ_BOMJ01000047.1"/>
</dbReference>
<keyword evidence="5" id="KW-1185">Reference proteome</keyword>
<feature type="domain" description="Transglutaminase-like" evidence="3">
    <location>
        <begin position="536"/>
        <end position="607"/>
    </location>
</feature>
<evidence type="ECO:0000313" key="4">
    <source>
        <dbReference type="EMBL" id="SDT53128.1"/>
    </source>
</evidence>
<feature type="compositionally biased region" description="Low complexity" evidence="1">
    <location>
        <begin position="282"/>
        <end position="293"/>
    </location>
</feature>
<dbReference type="STRING" id="113562.SAMN04489716_4334"/>
<keyword evidence="2" id="KW-0812">Transmembrane</keyword>
<evidence type="ECO:0000256" key="2">
    <source>
        <dbReference type="SAM" id="Phobius"/>
    </source>
</evidence>
<feature type="transmembrane region" description="Helical" evidence="2">
    <location>
        <begin position="35"/>
        <end position="54"/>
    </location>
</feature>
<dbReference type="Proteomes" id="UP000198688">
    <property type="component" value="Chromosome I"/>
</dbReference>
<dbReference type="InterPro" id="IPR038765">
    <property type="entry name" value="Papain-like_cys_pep_sf"/>
</dbReference>
<feature type="transmembrane region" description="Helical" evidence="2">
    <location>
        <begin position="199"/>
        <end position="221"/>
    </location>
</feature>
<name>A0A1H2B4L3_9ACTN</name>
<dbReference type="InterPro" id="IPR052901">
    <property type="entry name" value="Bact_TGase-like"/>
</dbReference>
<dbReference type="InterPro" id="IPR002931">
    <property type="entry name" value="Transglutaminase-like"/>
</dbReference>
<dbReference type="PANTHER" id="PTHR42736">
    <property type="entry name" value="PROTEIN-GLUTAMINE GAMMA-GLUTAMYLTRANSFERASE"/>
    <property type="match status" value="1"/>
</dbReference>
<feature type="transmembrane region" description="Helical" evidence="2">
    <location>
        <begin position="166"/>
        <end position="187"/>
    </location>
</feature>
<dbReference type="EMBL" id="LT629758">
    <property type="protein sequence ID" value="SDT53128.1"/>
    <property type="molecule type" value="Genomic_DNA"/>
</dbReference>
<accession>A0A1H2B4L3</accession>
<feature type="compositionally biased region" description="Low complexity" evidence="1">
    <location>
        <begin position="630"/>
        <end position="642"/>
    </location>
</feature>
<evidence type="ECO:0000313" key="5">
    <source>
        <dbReference type="Proteomes" id="UP000198688"/>
    </source>
</evidence>